<dbReference type="InterPro" id="IPR050447">
    <property type="entry name" value="Erg6_SMT_methyltransf"/>
</dbReference>
<dbReference type="InterPro" id="IPR029063">
    <property type="entry name" value="SAM-dependent_MTases_sf"/>
</dbReference>
<feature type="domain" description="Methyltransferase" evidence="3">
    <location>
        <begin position="41"/>
        <end position="151"/>
    </location>
</feature>
<name>A0A9P3FWM1_9APHY</name>
<evidence type="ECO:0000313" key="4">
    <source>
        <dbReference type="EMBL" id="GJE83961.1"/>
    </source>
</evidence>
<reference evidence="4 5" key="1">
    <citation type="submission" date="2021-08" db="EMBL/GenBank/DDBJ databases">
        <title>Draft Genome Sequence of Phanerochaete sordida strain YK-624.</title>
        <authorList>
            <person name="Mori T."/>
            <person name="Dohra H."/>
            <person name="Suzuki T."/>
            <person name="Kawagishi H."/>
            <person name="Hirai H."/>
        </authorList>
    </citation>
    <scope>NUCLEOTIDE SEQUENCE [LARGE SCALE GENOMIC DNA]</scope>
    <source>
        <strain evidence="4 5">YK-624</strain>
    </source>
</reference>
<dbReference type="InterPro" id="IPR025714">
    <property type="entry name" value="Methyltranfer_dom"/>
</dbReference>
<dbReference type="PANTHER" id="PTHR44068:SF1">
    <property type="entry name" value="HYPOTHETICAL LOC100005854"/>
    <property type="match status" value="1"/>
</dbReference>
<proteinExistence type="inferred from homology"/>
<accession>A0A9P3FWM1</accession>
<dbReference type="EMBL" id="BPQB01000001">
    <property type="protein sequence ID" value="GJE83961.1"/>
    <property type="molecule type" value="Genomic_DNA"/>
</dbReference>
<dbReference type="CDD" id="cd02440">
    <property type="entry name" value="AdoMet_MTases"/>
    <property type="match status" value="1"/>
</dbReference>
<keyword evidence="1" id="KW-0808">Transferase</keyword>
<dbReference type="SUPFAM" id="SSF53335">
    <property type="entry name" value="S-adenosyl-L-methionine-dependent methyltransferases"/>
    <property type="match status" value="1"/>
</dbReference>
<organism evidence="4 5">
    <name type="scientific">Phanerochaete sordida</name>
    <dbReference type="NCBI Taxonomy" id="48140"/>
    <lineage>
        <taxon>Eukaryota</taxon>
        <taxon>Fungi</taxon>
        <taxon>Dikarya</taxon>
        <taxon>Basidiomycota</taxon>
        <taxon>Agaricomycotina</taxon>
        <taxon>Agaricomycetes</taxon>
        <taxon>Polyporales</taxon>
        <taxon>Phanerochaetaceae</taxon>
        <taxon>Phanerochaete</taxon>
    </lineage>
</organism>
<evidence type="ECO:0000256" key="1">
    <source>
        <dbReference type="ARBA" id="ARBA00022679"/>
    </source>
</evidence>
<keyword evidence="4" id="KW-0489">Methyltransferase</keyword>
<dbReference type="OrthoDB" id="10017101at2759"/>
<gene>
    <name evidence="4" type="ORF">PsYK624_000340</name>
</gene>
<dbReference type="Gene3D" id="3.40.50.150">
    <property type="entry name" value="Vaccinia Virus protein VP39"/>
    <property type="match status" value="1"/>
</dbReference>
<dbReference type="GO" id="GO:0005783">
    <property type="term" value="C:endoplasmic reticulum"/>
    <property type="evidence" value="ECO:0007669"/>
    <property type="project" value="TreeGrafter"/>
</dbReference>
<comment type="caution">
    <text evidence="4">The sequence shown here is derived from an EMBL/GenBank/DDBJ whole genome shotgun (WGS) entry which is preliminary data.</text>
</comment>
<evidence type="ECO:0000259" key="3">
    <source>
        <dbReference type="Pfam" id="PF13847"/>
    </source>
</evidence>
<comment type="similarity">
    <text evidence="2">Belongs to the class I-like SAM-binding methyltransferase superfamily. Erg6/SMT family.</text>
</comment>
<dbReference type="AlphaFoldDB" id="A0A9P3FWM1"/>
<evidence type="ECO:0000256" key="2">
    <source>
        <dbReference type="ARBA" id="ARBA00038188"/>
    </source>
</evidence>
<dbReference type="GO" id="GO:0016126">
    <property type="term" value="P:sterol biosynthetic process"/>
    <property type="evidence" value="ECO:0007669"/>
    <property type="project" value="TreeGrafter"/>
</dbReference>
<keyword evidence="5" id="KW-1185">Reference proteome</keyword>
<dbReference type="GO" id="GO:0032259">
    <property type="term" value="P:methylation"/>
    <property type="evidence" value="ECO:0007669"/>
    <property type="project" value="UniProtKB-KW"/>
</dbReference>
<evidence type="ECO:0000313" key="5">
    <source>
        <dbReference type="Proteomes" id="UP000703269"/>
    </source>
</evidence>
<dbReference type="Pfam" id="PF13847">
    <property type="entry name" value="Methyltransf_31"/>
    <property type="match status" value="1"/>
</dbReference>
<dbReference type="Proteomes" id="UP000703269">
    <property type="component" value="Unassembled WGS sequence"/>
</dbReference>
<dbReference type="PANTHER" id="PTHR44068">
    <property type="entry name" value="ZGC:194242"/>
    <property type="match status" value="1"/>
</dbReference>
<dbReference type="GO" id="GO:0003838">
    <property type="term" value="F:sterol 24-C-methyltransferase activity"/>
    <property type="evidence" value="ECO:0007669"/>
    <property type="project" value="TreeGrafter"/>
</dbReference>
<protein>
    <submittedName>
        <fullName evidence="4">UbiE family methyltransferase</fullName>
    </submittedName>
</protein>
<sequence length="276" mass="30363">MPGYSPKRSPYGIGQSEGIVSAFRTRTVASSAPYLIPYIQPDSRILDVGCGPGSITIDFARIAHEGHTTGVDTAAAVDTLQKARADARIAGISNVDFVIGDAHHLPFADGTFDIAHSHQVLQHVADPVAVLREMRRVTKRGGVVACCETDNDVLVYYPLYEGIEAYCRTFKDAIRARGLEPVSGRRVHAWARQAGFDPARMQTSTRNWVFRTPAERQVWGALNLEIVKKSEYAAVVVQHGLASAEALEEMKEAWRDWVVDEDGLAVIMNMELLCQV</sequence>